<reference evidence="2" key="1">
    <citation type="submission" date="2021-05" db="EMBL/GenBank/DDBJ databases">
        <authorList>
            <person name="Pietrasiak N."/>
            <person name="Ward R."/>
            <person name="Stajich J.E."/>
            <person name="Kurbessoian T."/>
        </authorList>
    </citation>
    <scope>NUCLEOTIDE SEQUENCE</scope>
    <source>
        <strain evidence="2">UHER 2000/2452</strain>
    </source>
</reference>
<comment type="caution">
    <text evidence="2">The sequence shown here is derived from an EMBL/GenBank/DDBJ whole genome shotgun (WGS) entry which is preliminary data.</text>
</comment>
<evidence type="ECO:0000313" key="2">
    <source>
        <dbReference type="EMBL" id="MBW4659695.1"/>
    </source>
</evidence>
<name>A0A951QC20_9CYAN</name>
<protein>
    <submittedName>
        <fullName evidence="2">Uncharacterized protein</fullName>
    </submittedName>
</protein>
<reference evidence="2" key="2">
    <citation type="journal article" date="2022" name="Microbiol. Resour. Announc.">
        <title>Metagenome Sequencing to Explore Phylogenomics of Terrestrial Cyanobacteria.</title>
        <authorList>
            <person name="Ward R.D."/>
            <person name="Stajich J.E."/>
            <person name="Johansen J.R."/>
            <person name="Huntemann M."/>
            <person name="Clum A."/>
            <person name="Foster B."/>
            <person name="Foster B."/>
            <person name="Roux S."/>
            <person name="Palaniappan K."/>
            <person name="Varghese N."/>
            <person name="Mukherjee S."/>
            <person name="Reddy T.B.K."/>
            <person name="Daum C."/>
            <person name="Copeland A."/>
            <person name="Chen I.A."/>
            <person name="Ivanova N.N."/>
            <person name="Kyrpides N.C."/>
            <person name="Shapiro N."/>
            <person name="Eloe-Fadrosh E.A."/>
            <person name="Pietrasiak N."/>
        </authorList>
    </citation>
    <scope>NUCLEOTIDE SEQUENCE</scope>
    <source>
        <strain evidence="2">UHER 2000/2452</strain>
    </source>
</reference>
<dbReference type="AlphaFoldDB" id="A0A951QC20"/>
<dbReference type="Proteomes" id="UP000757435">
    <property type="component" value="Unassembled WGS sequence"/>
</dbReference>
<sequence>MITTQPTNCFQYIQEWNNESLALFPHRFDYIWADYPNLDAQVEWKTESRHPLGDRLILQGAFLYGVRFGAETSYCLLDIDTSSAYHPKRDPLAISRIVAALEPLGLVSYVSCTSSYSGGLHLYFPFQQVQSSWQLAIALACLLENAGFKLQPGQLEVFPNPKPYATDGTLSLFNAHRLPLQIGSYLLDGAHQPIWSDAQTFVRCWNHTQQRNDIDSRTLKQILKQAKRKHFGISGKAEKFVNDLNAEIELGWTGRGQTNRLLGRITLRAYIFHHILSGGEPLQGQTLVSEIIEVAQSLPGYQEWCRHQHEIEHRAEEWARCIENSHYFHFGDQSKKQKPGIQDPELAAAIDQSPSWNQRQSAATRDRIRKAIADMLEKNSLPIRATARFQALLKYSLGGASLYRHRDLWHPTYFGIDSVQSPTDEYGLPVENPPDPPSLEIDRQLDHADGVSNCLSPPSLLPINDGDNPSCIALSDYAPSNTAPTDGNSPANSDGHLPTSDSSHGALYVQQALFNLKAQQDAIQEAARMTQSQHQRVKAEAVQQRHIARMQQFLDSGDPILIAEAMAWAQVNPNVLNLNQLQLSLLTEQPGDRSTLLAATTLQIQQLAWSHEQTRHDLQQRFGKEALDLLSDWELMHWLEQLAHTARAESSRSSD</sequence>
<dbReference type="EMBL" id="JAHHHD010000014">
    <property type="protein sequence ID" value="MBW4659695.1"/>
    <property type="molecule type" value="Genomic_DNA"/>
</dbReference>
<evidence type="ECO:0000313" key="3">
    <source>
        <dbReference type="Proteomes" id="UP000757435"/>
    </source>
</evidence>
<organism evidence="2 3">
    <name type="scientific">Drouetiella hepatica Uher 2000/2452</name>
    <dbReference type="NCBI Taxonomy" id="904376"/>
    <lineage>
        <taxon>Bacteria</taxon>
        <taxon>Bacillati</taxon>
        <taxon>Cyanobacteriota</taxon>
        <taxon>Cyanophyceae</taxon>
        <taxon>Oculatellales</taxon>
        <taxon>Oculatellaceae</taxon>
        <taxon>Drouetiella</taxon>
    </lineage>
</organism>
<proteinExistence type="predicted"/>
<evidence type="ECO:0000256" key="1">
    <source>
        <dbReference type="SAM" id="MobiDB-lite"/>
    </source>
</evidence>
<gene>
    <name evidence="2" type="ORF">KME15_13545</name>
</gene>
<feature type="region of interest" description="Disordered" evidence="1">
    <location>
        <begin position="474"/>
        <end position="502"/>
    </location>
</feature>
<feature type="compositionally biased region" description="Polar residues" evidence="1">
    <location>
        <begin position="478"/>
        <end position="492"/>
    </location>
</feature>
<accession>A0A951QC20</accession>